<dbReference type="InterPro" id="IPR057125">
    <property type="entry name" value="NXF1/2/3/5-like_LRR"/>
</dbReference>
<dbReference type="PROSITE" id="PS51281">
    <property type="entry name" value="TAP_C"/>
    <property type="match status" value="1"/>
</dbReference>
<evidence type="ECO:0000256" key="4">
    <source>
        <dbReference type="ARBA" id="ARBA00022614"/>
    </source>
</evidence>
<feature type="domain" description="NTF2" evidence="8">
    <location>
        <begin position="662"/>
        <end position="827"/>
    </location>
</feature>
<evidence type="ECO:0008006" key="12">
    <source>
        <dbReference type="Google" id="ProtNLM"/>
    </source>
</evidence>
<keyword evidence="3" id="KW-0813">Transport</keyword>
<comment type="subcellular location">
    <subcellularLocation>
        <location evidence="1">Nucleus</location>
    </subcellularLocation>
</comment>
<proteinExistence type="inferred from homology"/>
<evidence type="ECO:0000256" key="6">
    <source>
        <dbReference type="ARBA" id="ARBA00022816"/>
    </source>
</evidence>
<dbReference type="PANTHER" id="PTHR10662">
    <property type="entry name" value="NUCLEAR RNA EXPORT FACTOR"/>
    <property type="match status" value="1"/>
</dbReference>
<dbReference type="InterPro" id="IPR002075">
    <property type="entry name" value="NTF2_dom"/>
</dbReference>
<dbReference type="AlphaFoldDB" id="A0A182K652"/>
<name>A0A182K652_9DIPT</name>
<organism evidence="10 11">
    <name type="scientific">Anopheles christyi</name>
    <dbReference type="NCBI Taxonomy" id="43041"/>
    <lineage>
        <taxon>Eukaryota</taxon>
        <taxon>Metazoa</taxon>
        <taxon>Ecdysozoa</taxon>
        <taxon>Arthropoda</taxon>
        <taxon>Hexapoda</taxon>
        <taxon>Insecta</taxon>
        <taxon>Pterygota</taxon>
        <taxon>Neoptera</taxon>
        <taxon>Endopterygota</taxon>
        <taxon>Diptera</taxon>
        <taxon>Nematocera</taxon>
        <taxon>Culicoidea</taxon>
        <taxon>Culicidae</taxon>
        <taxon>Anophelinae</taxon>
        <taxon>Anopheles</taxon>
    </lineage>
</organism>
<dbReference type="GO" id="GO:0016973">
    <property type="term" value="P:poly(A)+ mRNA export from nucleus"/>
    <property type="evidence" value="ECO:0007669"/>
    <property type="project" value="TreeGrafter"/>
</dbReference>
<dbReference type="PANTHER" id="PTHR10662:SF22">
    <property type="entry name" value="NUCLEAR RNA EXPORT FACTOR 1"/>
    <property type="match status" value="1"/>
</dbReference>
<dbReference type="Gene3D" id="3.80.10.10">
    <property type="entry name" value="Ribonuclease Inhibitor"/>
    <property type="match status" value="2"/>
</dbReference>
<dbReference type="EnsemblMetazoa" id="ACHR006237-RA">
    <property type="protein sequence ID" value="ACHR006237-PA"/>
    <property type="gene ID" value="ACHR006237"/>
</dbReference>
<dbReference type="InterPro" id="IPR005637">
    <property type="entry name" value="TAP_C_dom"/>
</dbReference>
<reference evidence="11" key="1">
    <citation type="submission" date="2013-03" db="EMBL/GenBank/DDBJ databases">
        <title>The Genome Sequence of Anopheles christyi ACHKN1017.</title>
        <authorList>
            <consortium name="The Broad Institute Genomics Platform"/>
            <person name="Neafsey D.E."/>
            <person name="Besansky N."/>
            <person name="Walker B."/>
            <person name="Young S.K."/>
            <person name="Zeng Q."/>
            <person name="Gargeya S."/>
            <person name="Fitzgerald M."/>
            <person name="Haas B."/>
            <person name="Abouelleil A."/>
            <person name="Allen A.W."/>
            <person name="Alvarado L."/>
            <person name="Arachchi H.M."/>
            <person name="Berlin A.M."/>
            <person name="Chapman S.B."/>
            <person name="Gainer-Dewar J."/>
            <person name="Goldberg J."/>
            <person name="Griggs A."/>
            <person name="Gujja S."/>
            <person name="Hansen M."/>
            <person name="Howarth C."/>
            <person name="Imamovic A."/>
            <person name="Ireland A."/>
            <person name="Larimer J."/>
            <person name="McCowan C."/>
            <person name="Murphy C."/>
            <person name="Pearson M."/>
            <person name="Poon T.W."/>
            <person name="Priest M."/>
            <person name="Roberts A."/>
            <person name="Saif S."/>
            <person name="Shea T."/>
            <person name="Sisk P."/>
            <person name="Sykes S."/>
            <person name="Wortman J."/>
            <person name="Nusbaum C."/>
            <person name="Birren B."/>
        </authorList>
    </citation>
    <scope>NUCLEOTIDE SEQUENCE [LARGE SCALE GENOMIC DNA]</scope>
    <source>
        <strain evidence="11">ACHKN1017</strain>
    </source>
</reference>
<dbReference type="GO" id="GO:0005634">
    <property type="term" value="C:nucleus"/>
    <property type="evidence" value="ECO:0007669"/>
    <property type="project" value="UniProtKB-SubCell"/>
</dbReference>
<dbReference type="InterPro" id="IPR030217">
    <property type="entry name" value="NXF_fam"/>
</dbReference>
<dbReference type="SUPFAM" id="SSF54427">
    <property type="entry name" value="NTF2-like"/>
    <property type="match status" value="1"/>
</dbReference>
<evidence type="ECO:0000256" key="2">
    <source>
        <dbReference type="ARBA" id="ARBA00009285"/>
    </source>
</evidence>
<evidence type="ECO:0000259" key="9">
    <source>
        <dbReference type="PROSITE" id="PS51281"/>
    </source>
</evidence>
<dbReference type="PROSITE" id="PS51450">
    <property type="entry name" value="LRR"/>
    <property type="match status" value="2"/>
</dbReference>
<reference evidence="10" key="2">
    <citation type="submission" date="2020-05" db="UniProtKB">
        <authorList>
            <consortium name="EnsemblMetazoa"/>
        </authorList>
    </citation>
    <scope>IDENTIFICATION</scope>
    <source>
        <strain evidence="10">ACHKN1017</strain>
    </source>
</reference>
<keyword evidence="5" id="KW-0677">Repeat</keyword>
<dbReference type="SUPFAM" id="SSF52058">
    <property type="entry name" value="L domain-like"/>
    <property type="match status" value="2"/>
</dbReference>
<evidence type="ECO:0000313" key="10">
    <source>
        <dbReference type="EnsemblMetazoa" id="ACHR006237-PA"/>
    </source>
</evidence>
<dbReference type="Pfam" id="PF03943">
    <property type="entry name" value="TAP_C"/>
    <property type="match status" value="1"/>
</dbReference>
<dbReference type="Pfam" id="PF22602">
    <property type="entry name" value="NXF_NTF2"/>
    <property type="match status" value="1"/>
</dbReference>
<dbReference type="Proteomes" id="UP000075881">
    <property type="component" value="Unassembled WGS sequence"/>
</dbReference>
<dbReference type="VEuPathDB" id="VectorBase:ACHR006237"/>
<dbReference type="InterPro" id="IPR001611">
    <property type="entry name" value="Leu-rich_rpt"/>
</dbReference>
<sequence>FISGKTEQNGRKNHLRVKLEPRNDNDLHSDETESCINDMLQEMQSMDRGKRAQTAVATTTSATTIGDQPITQEHDENSYYNIHSVKPQTLIMCTGELDIVLEPKLGSTLYNAANLQLDRTLLNRADMWHQVIVHHENSCTKQKIMEILFASYSYCDFFPVAYRRHANADFFLLRMCSQVLMKMFEGGLKIISGPLELLISVRLGAARFHNGQIFPRQTITKAVQERCDNAAQYGDISVLNMDSFAEHVSLRELCVYLGNRAQFEVVCSAIAQAMSGNTCISRLRLANNDISHISLLGALKDTKLMSLDLRGNRIKHPGSLRLLKDIPLVELYVIGNNLTDVPDYEKIIRSFFPKLLKLDSCLTHSVPSKVMRDEAVEEEEVEITSPGTFITEADLNPSAFQKYNLTPHWHKVTVLHNGVCNKQDILDGLFNLLGKHVFFPCYYKTYSKQDEFLVQNCYDALLFLVKQKLKLPIPAYNTVLRLSLAMNVAEASDKDVQPFRKLERFVNKRFKLGCLDLCSMQTELNECKEVDFCAISSSTLAYMMEFAARKYGNSCLVLRLRNNELKNCAALESLSKFYKLVSLDLRYNSLSKISDLQGVPWNNITELFLDNNPLCGRMRSSVEYVRMVKQYFGMLQQLDGRTLLGNFTYCQNYLCTPEAYKFAESFVKHYFSLFDSFQRGGLQELYHRKAQFSMTCDFDMVKSDMDSQMDRQASYAQHSRNLLQFKDNLDRAVYKLIVGNERIGYVLTSFPKTEFDFYSFRIDVPVFTPERVMITVHGRMQEDEVSALGQVSYIGFTRTWFIQPCGMGTNLFHDALEYKIHNDMLHMYSMTQEGNDIFGTPNEEAAVLEKRVDTSTQCEGNEREDAMIIFKELTHLNRYWCKRCLEESSWNLKVALNVFLKLYESKRIPKIAFQDDIL</sequence>
<dbReference type="InterPro" id="IPR032710">
    <property type="entry name" value="NTF2-like_dom_sf"/>
</dbReference>
<evidence type="ECO:0000313" key="11">
    <source>
        <dbReference type="Proteomes" id="UP000075881"/>
    </source>
</evidence>
<dbReference type="PROSITE" id="PS50177">
    <property type="entry name" value="NTF2_DOMAIN"/>
    <property type="match status" value="1"/>
</dbReference>
<dbReference type="FunFam" id="3.10.450.50:FF:000038">
    <property type="entry name" value="Nuclear RNA export factor 2"/>
    <property type="match status" value="1"/>
</dbReference>
<comment type="similarity">
    <text evidence="2">Belongs to the NXF family.</text>
</comment>
<feature type="domain" description="TAP-C" evidence="9">
    <location>
        <begin position="861"/>
        <end position="916"/>
    </location>
</feature>
<keyword evidence="4" id="KW-0433">Leucine-rich repeat</keyword>
<evidence type="ECO:0000259" key="8">
    <source>
        <dbReference type="PROSITE" id="PS50177"/>
    </source>
</evidence>
<evidence type="ECO:0000256" key="3">
    <source>
        <dbReference type="ARBA" id="ARBA00022448"/>
    </source>
</evidence>
<dbReference type="InterPro" id="IPR009060">
    <property type="entry name" value="UBA-like_sf"/>
</dbReference>
<dbReference type="InterPro" id="IPR032675">
    <property type="entry name" value="LRR_dom_sf"/>
</dbReference>
<evidence type="ECO:0000256" key="1">
    <source>
        <dbReference type="ARBA" id="ARBA00004123"/>
    </source>
</evidence>
<dbReference type="GO" id="GO:0003723">
    <property type="term" value="F:RNA binding"/>
    <property type="evidence" value="ECO:0007669"/>
    <property type="project" value="TreeGrafter"/>
</dbReference>
<accession>A0A182K652</accession>
<dbReference type="SUPFAM" id="SSF46934">
    <property type="entry name" value="UBA-like"/>
    <property type="match status" value="1"/>
</dbReference>
<dbReference type="STRING" id="43041.A0A182K652"/>
<dbReference type="Pfam" id="PF24048">
    <property type="entry name" value="LRR_NXF1-5"/>
    <property type="match status" value="1"/>
</dbReference>
<dbReference type="InterPro" id="IPR018222">
    <property type="entry name" value="Nuclear_transport_factor_2_euk"/>
</dbReference>
<keyword evidence="11" id="KW-1185">Reference proteome</keyword>
<dbReference type="Gene3D" id="3.10.450.50">
    <property type="match status" value="1"/>
</dbReference>
<keyword evidence="7" id="KW-0539">Nucleus</keyword>
<keyword evidence="6" id="KW-0509">mRNA transport</keyword>
<protein>
    <recommendedName>
        <fullName evidence="12">NTF2 domain-containing protein</fullName>
    </recommendedName>
</protein>
<evidence type="ECO:0000256" key="5">
    <source>
        <dbReference type="ARBA" id="ARBA00022737"/>
    </source>
</evidence>
<evidence type="ECO:0000256" key="7">
    <source>
        <dbReference type="ARBA" id="ARBA00023242"/>
    </source>
</evidence>
<dbReference type="Gene3D" id="1.10.8.10">
    <property type="entry name" value="DNA helicase RuvA subunit, C-terminal domain"/>
    <property type="match status" value="1"/>
</dbReference>